<keyword evidence="12" id="KW-1185">Reference proteome</keyword>
<evidence type="ECO:0000313" key="11">
    <source>
        <dbReference type="EMBL" id="EGJ51225.1"/>
    </source>
</evidence>
<comment type="pathway">
    <text evidence="2">Cofactor biosynthesis; NAD(+) biosynthesis; quinolinate from iminoaspartate: step 1/1.</text>
</comment>
<dbReference type="EMBL" id="CP003221">
    <property type="protein sequence ID" value="EGJ51225.1"/>
    <property type="molecule type" value="Genomic_DNA"/>
</dbReference>
<keyword evidence="6" id="KW-0808">Transferase</keyword>
<sequence>MNSQAYTDISRLRAQFGDRLTIFGHHYMSSEVIRHADFAGDSLELSRKVPGLTSDYIVFCGVSFMAESAAILASSRQKVFIPDTAASCVMSDMAPHVPVQTVLERLRAGGRKIIPLAYVNTSAAVKAICGRFGGSVCTSANASTMLSWALKQGDGVLFLPDRNLAMNTANALGMAEDQRMILDIRGEARELDQASLSRVQLFIWPGLCVIHHRFKTQQIVRARAKSPGALVVVHPECSPEVVAAADASGSTSFIIDYVRKAPTGATIYIGTECNLVERLAGQYKGEKTILALVESACVNMAKITEPKLAKLLFDIDAGRANEVTVPPDVAAPARDALTRMLEVCCR</sequence>
<dbReference type="Proteomes" id="UP000007844">
    <property type="component" value="Chromosome"/>
</dbReference>
<evidence type="ECO:0000256" key="1">
    <source>
        <dbReference type="ARBA" id="ARBA00001966"/>
    </source>
</evidence>
<dbReference type="PANTHER" id="PTHR30573:SF0">
    <property type="entry name" value="QUINOLINATE SYNTHASE, CHLOROPLASTIC"/>
    <property type="match status" value="1"/>
</dbReference>
<dbReference type="NCBIfam" id="NF006883">
    <property type="entry name" value="PRK09375.2-4"/>
    <property type="match status" value="1"/>
</dbReference>
<accession>F3Z216</accession>
<comment type="cofactor">
    <cofactor evidence="1">
        <name>[4Fe-4S] cluster</name>
        <dbReference type="ChEBI" id="CHEBI:49883"/>
    </cofactor>
</comment>
<dbReference type="EC" id="2.5.1.72" evidence="3 10"/>
<dbReference type="eggNOG" id="COG0379">
    <property type="taxonomic scope" value="Bacteria"/>
</dbReference>
<evidence type="ECO:0000256" key="2">
    <source>
        <dbReference type="ARBA" id="ARBA00005065"/>
    </source>
</evidence>
<keyword evidence="8" id="KW-0408">Iron</keyword>
<evidence type="ECO:0000256" key="10">
    <source>
        <dbReference type="NCBIfam" id="TIGR00550"/>
    </source>
</evidence>
<dbReference type="GO" id="GO:0034628">
    <property type="term" value="P:'de novo' NAD+ biosynthetic process from L-aspartate"/>
    <property type="evidence" value="ECO:0007669"/>
    <property type="project" value="TreeGrafter"/>
</dbReference>
<evidence type="ECO:0000256" key="7">
    <source>
        <dbReference type="ARBA" id="ARBA00022723"/>
    </source>
</evidence>
<dbReference type="InterPro" id="IPR036094">
    <property type="entry name" value="NadA_sf"/>
</dbReference>
<evidence type="ECO:0000313" key="12">
    <source>
        <dbReference type="Proteomes" id="UP000007844"/>
    </source>
</evidence>
<dbReference type="KEGG" id="daf:Desaf_2917"/>
<protein>
    <recommendedName>
        <fullName evidence="3 10">Quinolinate synthase</fullName>
        <ecNumber evidence="3 10">2.5.1.72</ecNumber>
    </recommendedName>
</protein>
<gene>
    <name evidence="11" type="ORF">Desaf_2917</name>
</gene>
<dbReference type="RefSeq" id="WP_014260883.1">
    <property type="nucleotide sequence ID" value="NC_016629.1"/>
</dbReference>
<dbReference type="Pfam" id="PF02445">
    <property type="entry name" value="NadA"/>
    <property type="match status" value="1"/>
</dbReference>
<dbReference type="HOGENOM" id="CLU_047382_2_0_7"/>
<proteinExistence type="predicted"/>
<organism evidence="11 12">
    <name type="scientific">Desulfocurvibacter africanus subsp. africanus str. Walvis Bay</name>
    <dbReference type="NCBI Taxonomy" id="690850"/>
    <lineage>
        <taxon>Bacteria</taxon>
        <taxon>Pseudomonadati</taxon>
        <taxon>Thermodesulfobacteriota</taxon>
        <taxon>Desulfovibrionia</taxon>
        <taxon>Desulfovibrionales</taxon>
        <taxon>Desulfovibrionaceae</taxon>
        <taxon>Desulfocurvibacter</taxon>
    </lineage>
</organism>
<keyword evidence="4" id="KW-0004">4Fe-4S</keyword>
<dbReference type="Gene3D" id="3.40.50.10800">
    <property type="entry name" value="NadA-like"/>
    <property type="match status" value="3"/>
</dbReference>
<evidence type="ECO:0000256" key="6">
    <source>
        <dbReference type="ARBA" id="ARBA00022679"/>
    </source>
</evidence>
<keyword evidence="7" id="KW-0479">Metal-binding</keyword>
<dbReference type="UniPathway" id="UPA00253">
    <property type="reaction ID" value="UER00327"/>
</dbReference>
<evidence type="ECO:0000256" key="9">
    <source>
        <dbReference type="ARBA" id="ARBA00023014"/>
    </source>
</evidence>
<keyword evidence="9" id="KW-0411">Iron-sulfur</keyword>
<dbReference type="GO" id="GO:0008987">
    <property type="term" value="F:quinolinate synthetase A activity"/>
    <property type="evidence" value="ECO:0007669"/>
    <property type="project" value="UniProtKB-UniRule"/>
</dbReference>
<dbReference type="PANTHER" id="PTHR30573">
    <property type="entry name" value="QUINOLINATE SYNTHETASE A"/>
    <property type="match status" value="1"/>
</dbReference>
<dbReference type="GO" id="GO:0051539">
    <property type="term" value="F:4 iron, 4 sulfur cluster binding"/>
    <property type="evidence" value="ECO:0007669"/>
    <property type="project" value="UniProtKB-KW"/>
</dbReference>
<dbReference type="NCBIfam" id="TIGR00550">
    <property type="entry name" value="nadA"/>
    <property type="match status" value="1"/>
</dbReference>
<dbReference type="GO" id="GO:0005829">
    <property type="term" value="C:cytosol"/>
    <property type="evidence" value="ECO:0007669"/>
    <property type="project" value="TreeGrafter"/>
</dbReference>
<dbReference type="AlphaFoldDB" id="F3Z216"/>
<dbReference type="SUPFAM" id="SSF142754">
    <property type="entry name" value="NadA-like"/>
    <property type="match status" value="1"/>
</dbReference>
<name>F3Z216_DESAF</name>
<evidence type="ECO:0000256" key="3">
    <source>
        <dbReference type="ARBA" id="ARBA00012669"/>
    </source>
</evidence>
<dbReference type="GO" id="GO:0046872">
    <property type="term" value="F:metal ion binding"/>
    <property type="evidence" value="ECO:0007669"/>
    <property type="project" value="UniProtKB-KW"/>
</dbReference>
<dbReference type="InterPro" id="IPR003473">
    <property type="entry name" value="NadA"/>
</dbReference>
<keyword evidence="5" id="KW-0662">Pyridine nucleotide biosynthesis</keyword>
<evidence type="ECO:0000256" key="5">
    <source>
        <dbReference type="ARBA" id="ARBA00022642"/>
    </source>
</evidence>
<dbReference type="STRING" id="690850.Desaf_2917"/>
<evidence type="ECO:0000256" key="4">
    <source>
        <dbReference type="ARBA" id="ARBA00022485"/>
    </source>
</evidence>
<evidence type="ECO:0000256" key="8">
    <source>
        <dbReference type="ARBA" id="ARBA00023004"/>
    </source>
</evidence>
<reference evidence="11 12" key="1">
    <citation type="journal article" date="2011" name="J. Bacteriol.">
        <title>Genome sequence of the mercury-methylating and pleomorphic Desulfovibrio africanus Strain Walvis Bay.</title>
        <authorList>
            <person name="Brown S.D."/>
            <person name="Wall J.D."/>
            <person name="Kucken A.M."/>
            <person name="Gilmour C.C."/>
            <person name="Podar M."/>
            <person name="Brandt C.C."/>
            <person name="Teshima H."/>
            <person name="Detter J.C."/>
            <person name="Han C.S."/>
            <person name="Land M.L."/>
            <person name="Lucas S."/>
            <person name="Han J."/>
            <person name="Pennacchio L."/>
            <person name="Nolan M."/>
            <person name="Pitluck S."/>
            <person name="Woyke T."/>
            <person name="Goodwin L."/>
            <person name="Palumbo A.V."/>
            <person name="Elias D.A."/>
        </authorList>
    </citation>
    <scope>NUCLEOTIDE SEQUENCE [LARGE SCALE GENOMIC DNA]</scope>
    <source>
        <strain evidence="11 12">Walvis Bay</strain>
    </source>
</reference>